<gene>
    <name evidence="2" type="ORF">RR46_05115</name>
</gene>
<feature type="compositionally biased region" description="Basic and acidic residues" evidence="1">
    <location>
        <begin position="1"/>
        <end position="13"/>
    </location>
</feature>
<feature type="region of interest" description="Disordered" evidence="1">
    <location>
        <begin position="1"/>
        <end position="66"/>
    </location>
</feature>
<name>A0A194QEL3_PAPXU</name>
<accession>A0A194QEL3</accession>
<dbReference type="Proteomes" id="UP000053268">
    <property type="component" value="Unassembled WGS sequence"/>
</dbReference>
<evidence type="ECO:0000313" key="2">
    <source>
        <dbReference type="EMBL" id="KPJ01906.1"/>
    </source>
</evidence>
<dbReference type="AlphaFoldDB" id="A0A194QEL3"/>
<sequence>MLKALKDAKKSQTGEETSEGSTNNIQEERNDNEEPPPKASSVVVKNPVNVSTQTPDISPSKEDVRK</sequence>
<dbReference type="EMBL" id="KQ459299">
    <property type="protein sequence ID" value="KPJ01906.1"/>
    <property type="molecule type" value="Genomic_DNA"/>
</dbReference>
<organism evidence="2 3">
    <name type="scientific">Papilio xuthus</name>
    <name type="common">Asian swallowtail butterfly</name>
    <dbReference type="NCBI Taxonomy" id="66420"/>
    <lineage>
        <taxon>Eukaryota</taxon>
        <taxon>Metazoa</taxon>
        <taxon>Ecdysozoa</taxon>
        <taxon>Arthropoda</taxon>
        <taxon>Hexapoda</taxon>
        <taxon>Insecta</taxon>
        <taxon>Pterygota</taxon>
        <taxon>Neoptera</taxon>
        <taxon>Endopterygota</taxon>
        <taxon>Lepidoptera</taxon>
        <taxon>Glossata</taxon>
        <taxon>Ditrysia</taxon>
        <taxon>Papilionoidea</taxon>
        <taxon>Papilionidae</taxon>
        <taxon>Papilioninae</taxon>
        <taxon>Papilio</taxon>
    </lineage>
</organism>
<evidence type="ECO:0000256" key="1">
    <source>
        <dbReference type="SAM" id="MobiDB-lite"/>
    </source>
</evidence>
<protein>
    <submittedName>
        <fullName evidence="2">Uncharacterized protein</fullName>
    </submittedName>
</protein>
<evidence type="ECO:0000313" key="3">
    <source>
        <dbReference type="Proteomes" id="UP000053268"/>
    </source>
</evidence>
<proteinExistence type="predicted"/>
<feature type="compositionally biased region" description="Low complexity" evidence="1">
    <location>
        <begin position="39"/>
        <end position="51"/>
    </location>
</feature>
<keyword evidence="3" id="KW-1185">Reference proteome</keyword>
<reference evidence="2 3" key="1">
    <citation type="journal article" date="2015" name="Nat. Commun.">
        <title>Outbred genome sequencing and CRISPR/Cas9 gene editing in butterflies.</title>
        <authorList>
            <person name="Li X."/>
            <person name="Fan D."/>
            <person name="Zhang W."/>
            <person name="Liu G."/>
            <person name="Zhang L."/>
            <person name="Zhao L."/>
            <person name="Fang X."/>
            <person name="Chen L."/>
            <person name="Dong Y."/>
            <person name="Chen Y."/>
            <person name="Ding Y."/>
            <person name="Zhao R."/>
            <person name="Feng M."/>
            <person name="Zhu Y."/>
            <person name="Feng Y."/>
            <person name="Jiang X."/>
            <person name="Zhu D."/>
            <person name="Xiang H."/>
            <person name="Feng X."/>
            <person name="Li S."/>
            <person name="Wang J."/>
            <person name="Zhang G."/>
            <person name="Kronforst M.R."/>
            <person name="Wang W."/>
        </authorList>
    </citation>
    <scope>NUCLEOTIDE SEQUENCE [LARGE SCALE GENOMIC DNA]</scope>
    <source>
        <strain evidence="2">Ya'a_city_454_Px</strain>
        <tissue evidence="2">Whole body</tissue>
    </source>
</reference>